<evidence type="ECO:0000256" key="1">
    <source>
        <dbReference type="SAM" id="SignalP"/>
    </source>
</evidence>
<evidence type="ECO:0000313" key="3">
    <source>
        <dbReference type="EMBL" id="MDW8550988.1"/>
    </source>
</evidence>
<feature type="chain" id="PRO_5045292570" evidence="1">
    <location>
        <begin position="22"/>
        <end position="192"/>
    </location>
</feature>
<reference evidence="3 4" key="1">
    <citation type="submission" date="2023-11" db="EMBL/GenBank/DDBJ databases">
        <title>First isolation, identification, and characterization of non-pathogenic Epilithonimonas ginsengisoli isolated from diseased farmed rainbow trout (Oncorhynchus mykiss) in Chile.</title>
        <authorList>
            <person name="Miranda C.D."/>
            <person name="Irgang R."/>
            <person name="Concha C."/>
            <person name="Rojas R."/>
            <person name="Avendano R."/>
        </authorList>
    </citation>
    <scope>NUCLEOTIDE SEQUENCE [LARGE SCALE GENOMIC DNA]</scope>
    <source>
        <strain evidence="3 4">FP99</strain>
    </source>
</reference>
<accession>A0ABU4JMQ6</accession>
<keyword evidence="4" id="KW-1185">Reference proteome</keyword>
<keyword evidence="1" id="KW-0732">Signal</keyword>
<dbReference type="InterPro" id="IPR037053">
    <property type="entry name" value="Phage_tail_collar_dom_sf"/>
</dbReference>
<protein>
    <submittedName>
        <fullName evidence="3">Tail fiber protein</fullName>
    </submittedName>
</protein>
<proteinExistence type="predicted"/>
<evidence type="ECO:0000259" key="2">
    <source>
        <dbReference type="Pfam" id="PF07484"/>
    </source>
</evidence>
<evidence type="ECO:0000313" key="4">
    <source>
        <dbReference type="Proteomes" id="UP001204439"/>
    </source>
</evidence>
<feature type="signal peptide" evidence="1">
    <location>
        <begin position="1"/>
        <end position="21"/>
    </location>
</feature>
<gene>
    <name evidence="3" type="ORF">NG800_018840</name>
</gene>
<organism evidence="3 4">
    <name type="scientific">Epilithonimonas ginsengisoli</name>
    <dbReference type="NCBI Taxonomy" id="1245592"/>
    <lineage>
        <taxon>Bacteria</taxon>
        <taxon>Pseudomonadati</taxon>
        <taxon>Bacteroidota</taxon>
        <taxon>Flavobacteriia</taxon>
        <taxon>Flavobacteriales</taxon>
        <taxon>Weeksellaceae</taxon>
        <taxon>Chryseobacterium group</taxon>
        <taxon>Epilithonimonas</taxon>
    </lineage>
</organism>
<dbReference type="InterPro" id="IPR011083">
    <property type="entry name" value="Phage_tail_collar_dom"/>
</dbReference>
<sequence length="192" mass="20495">MKKYTLLMFILLGLASNGLKAQGDGEPFLGQILYVSFNFAPKGWAECNGQTMSINQNQALFSLLGTTYGGNGQTTFQLPNIQSRVLISNNSTYNLGEYGGEEAHTLTINEMPAHNHLVNAVTSAGNKTSPEGNLPADTKVLDKEYTSASNGTVAMNNGVLSSSGGSQPHTNIQPYVTFKCIIALQGVFPSQN</sequence>
<name>A0ABU4JMQ6_9FLAO</name>
<dbReference type="Gene3D" id="3.90.1340.10">
    <property type="entry name" value="Phage tail collar domain"/>
    <property type="match status" value="1"/>
</dbReference>
<dbReference type="Pfam" id="PF07484">
    <property type="entry name" value="Collar"/>
    <property type="match status" value="1"/>
</dbReference>
<dbReference type="Proteomes" id="UP001204439">
    <property type="component" value="Unassembled WGS sequence"/>
</dbReference>
<comment type="caution">
    <text evidence="3">The sequence shown here is derived from an EMBL/GenBank/DDBJ whole genome shotgun (WGS) entry which is preliminary data.</text>
</comment>
<dbReference type="RefSeq" id="WP_185114330.1">
    <property type="nucleotide sequence ID" value="NZ_JAMXLT020000056.1"/>
</dbReference>
<dbReference type="EMBL" id="JAMXLT020000056">
    <property type="protein sequence ID" value="MDW8550988.1"/>
    <property type="molecule type" value="Genomic_DNA"/>
</dbReference>
<dbReference type="SUPFAM" id="SSF88874">
    <property type="entry name" value="Receptor-binding domain of short tail fibre protein gp12"/>
    <property type="match status" value="1"/>
</dbReference>
<feature type="domain" description="Phage tail collar" evidence="2">
    <location>
        <begin position="30"/>
        <end position="85"/>
    </location>
</feature>